<evidence type="ECO:0000256" key="5">
    <source>
        <dbReference type="ARBA" id="ARBA00022448"/>
    </source>
</evidence>
<keyword evidence="5 12" id="KW-0813">Transport</keyword>
<evidence type="ECO:0000256" key="12">
    <source>
        <dbReference type="RuleBase" id="RU363101"/>
    </source>
</evidence>
<name>A0ABU1DC98_9HYPH</name>
<evidence type="ECO:0000256" key="4">
    <source>
        <dbReference type="ARBA" id="ARBA00016461"/>
    </source>
</evidence>
<evidence type="ECO:0000313" key="14">
    <source>
        <dbReference type="Proteomes" id="UP001181622"/>
    </source>
</evidence>
<dbReference type="RefSeq" id="WP_309388920.1">
    <property type="nucleotide sequence ID" value="NZ_JADBEO010000005.1"/>
</dbReference>
<evidence type="ECO:0000256" key="1">
    <source>
        <dbReference type="ARBA" id="ARBA00002442"/>
    </source>
</evidence>
<feature type="transmembrane region" description="Helical" evidence="12">
    <location>
        <begin position="6"/>
        <end position="29"/>
    </location>
</feature>
<evidence type="ECO:0000256" key="8">
    <source>
        <dbReference type="ARBA" id="ARBA00022692"/>
    </source>
</evidence>
<keyword evidence="7 12" id="KW-0997">Cell inner membrane</keyword>
<comment type="caution">
    <text evidence="13">The sequence shown here is derived from an EMBL/GenBank/DDBJ whole genome shotgun (WGS) entry which is preliminary data.</text>
</comment>
<protein>
    <recommendedName>
        <fullName evidence="4 12">Heme exporter protein D</fullName>
    </recommendedName>
</protein>
<dbReference type="Pfam" id="PF04995">
    <property type="entry name" value="CcmD"/>
    <property type="match status" value="1"/>
</dbReference>
<dbReference type="Proteomes" id="UP001181622">
    <property type="component" value="Unassembled WGS sequence"/>
</dbReference>
<evidence type="ECO:0000256" key="2">
    <source>
        <dbReference type="ARBA" id="ARBA00004377"/>
    </source>
</evidence>
<gene>
    <name evidence="13" type="primary">ccmD</name>
    <name evidence="13" type="ORF">IHQ68_03570</name>
</gene>
<dbReference type="EMBL" id="JADBEO010000005">
    <property type="protein sequence ID" value="MDR4305702.1"/>
    <property type="molecule type" value="Genomic_DNA"/>
</dbReference>
<dbReference type="NCBIfam" id="TIGR03141">
    <property type="entry name" value="cytochro_ccmD"/>
    <property type="match status" value="1"/>
</dbReference>
<keyword evidence="14" id="KW-1185">Reference proteome</keyword>
<organism evidence="13 14">
    <name type="scientific">Chelatococcus sambhunathii</name>
    <dbReference type="NCBI Taxonomy" id="363953"/>
    <lineage>
        <taxon>Bacteria</taxon>
        <taxon>Pseudomonadati</taxon>
        <taxon>Pseudomonadota</taxon>
        <taxon>Alphaproteobacteria</taxon>
        <taxon>Hyphomicrobiales</taxon>
        <taxon>Chelatococcaceae</taxon>
        <taxon>Chelatococcus</taxon>
    </lineage>
</organism>
<keyword evidence="10 12" id="KW-1133">Transmembrane helix</keyword>
<evidence type="ECO:0000256" key="10">
    <source>
        <dbReference type="ARBA" id="ARBA00022989"/>
    </source>
</evidence>
<keyword evidence="9 12" id="KW-0201">Cytochrome c-type biogenesis</keyword>
<evidence type="ECO:0000256" key="11">
    <source>
        <dbReference type="ARBA" id="ARBA00023136"/>
    </source>
</evidence>
<comment type="subcellular location">
    <subcellularLocation>
        <location evidence="2 12">Cell inner membrane</location>
        <topology evidence="2 12">Single-pass membrane protein</topology>
    </subcellularLocation>
</comment>
<evidence type="ECO:0000256" key="6">
    <source>
        <dbReference type="ARBA" id="ARBA00022475"/>
    </source>
</evidence>
<reference evidence="13" key="1">
    <citation type="submission" date="2020-10" db="EMBL/GenBank/DDBJ databases">
        <authorList>
            <person name="Abbas A."/>
            <person name="Razzaq R."/>
            <person name="Waqas M."/>
            <person name="Abbas N."/>
            <person name="Nielsen T.K."/>
            <person name="Hansen L.H."/>
            <person name="Hussain S."/>
            <person name="Shahid M."/>
        </authorList>
    </citation>
    <scope>NUCLEOTIDE SEQUENCE</scope>
    <source>
        <strain evidence="13">S14</strain>
    </source>
</reference>
<sequence>MTGPHAAFILTAYAIGVSVIGGLIVWTIADWRAQSKALAQLESRSSRRGQDR</sequence>
<evidence type="ECO:0000313" key="13">
    <source>
        <dbReference type="EMBL" id="MDR4305702.1"/>
    </source>
</evidence>
<comment type="similarity">
    <text evidence="3 12">Belongs to the CcmD/CycX/HelD family.</text>
</comment>
<evidence type="ECO:0000256" key="7">
    <source>
        <dbReference type="ARBA" id="ARBA00022519"/>
    </source>
</evidence>
<comment type="function">
    <text evidence="1 12">Required for the export of heme to the periplasm for the biogenesis of c-type cytochromes.</text>
</comment>
<keyword evidence="8 12" id="KW-0812">Transmembrane</keyword>
<dbReference type="InterPro" id="IPR007078">
    <property type="entry name" value="Haem_export_protD_CcmD"/>
</dbReference>
<keyword evidence="11 12" id="KW-0472">Membrane</keyword>
<proteinExistence type="inferred from homology"/>
<evidence type="ECO:0000256" key="9">
    <source>
        <dbReference type="ARBA" id="ARBA00022748"/>
    </source>
</evidence>
<keyword evidence="6 12" id="KW-1003">Cell membrane</keyword>
<accession>A0ABU1DC98</accession>
<evidence type="ECO:0000256" key="3">
    <source>
        <dbReference type="ARBA" id="ARBA00008741"/>
    </source>
</evidence>